<evidence type="ECO:0000313" key="2">
    <source>
        <dbReference type="EMBL" id="AYD47247.1"/>
    </source>
</evidence>
<dbReference type="Proteomes" id="UP000266118">
    <property type="component" value="Chromosome"/>
</dbReference>
<gene>
    <name evidence="2" type="ORF">D6B99_06265</name>
</gene>
<evidence type="ECO:0008006" key="4">
    <source>
        <dbReference type="Google" id="ProtNLM"/>
    </source>
</evidence>
<feature type="transmembrane region" description="Helical" evidence="1">
    <location>
        <begin position="20"/>
        <end position="38"/>
    </location>
</feature>
<keyword evidence="3" id="KW-1185">Reference proteome</keyword>
<evidence type="ECO:0000256" key="1">
    <source>
        <dbReference type="SAM" id="Phobius"/>
    </source>
</evidence>
<dbReference type="EMBL" id="CP032489">
    <property type="protein sequence ID" value="AYD47247.1"/>
    <property type="molecule type" value="Genomic_DNA"/>
</dbReference>
<dbReference type="RefSeq" id="WP_119986161.1">
    <property type="nucleotide sequence ID" value="NZ_CP032489.1"/>
</dbReference>
<sequence length="80" mass="9495">MRSRPKIKIALTLFDKILEAAGWICLAALWVLMMLHFNSSHIKRYWIKDFNLRSFAIATTTFLLLTILNKYPYIFNYPVK</sequence>
<reference evidence="2 3" key="1">
    <citation type="submission" date="2018-09" db="EMBL/GenBank/DDBJ databases">
        <title>Arachidicoccus sp. nov., a bacterium isolated from soil.</title>
        <authorList>
            <person name="Weon H.-Y."/>
            <person name="Kwon S.-W."/>
            <person name="Lee S.A."/>
        </authorList>
    </citation>
    <scope>NUCLEOTIDE SEQUENCE [LARGE SCALE GENOMIC DNA]</scope>
    <source>
        <strain evidence="2 3">KIS59-12</strain>
    </source>
</reference>
<dbReference type="KEGG" id="ark:D6B99_06265"/>
<accession>A0A386HMX2</accession>
<proteinExistence type="predicted"/>
<feature type="transmembrane region" description="Helical" evidence="1">
    <location>
        <begin position="50"/>
        <end position="68"/>
    </location>
</feature>
<dbReference type="OrthoDB" id="9808690at2"/>
<protein>
    <recommendedName>
        <fullName evidence="4">DUF1361 domain-containing protein</fullName>
    </recommendedName>
</protein>
<keyword evidence="1" id="KW-1133">Transmembrane helix</keyword>
<keyword evidence="1" id="KW-0812">Transmembrane</keyword>
<organism evidence="2 3">
    <name type="scientific">Arachidicoccus soli</name>
    <dbReference type="NCBI Taxonomy" id="2341117"/>
    <lineage>
        <taxon>Bacteria</taxon>
        <taxon>Pseudomonadati</taxon>
        <taxon>Bacteroidota</taxon>
        <taxon>Chitinophagia</taxon>
        <taxon>Chitinophagales</taxon>
        <taxon>Chitinophagaceae</taxon>
        <taxon>Arachidicoccus</taxon>
    </lineage>
</organism>
<evidence type="ECO:0000313" key="3">
    <source>
        <dbReference type="Proteomes" id="UP000266118"/>
    </source>
</evidence>
<dbReference type="AlphaFoldDB" id="A0A386HMX2"/>
<keyword evidence="1" id="KW-0472">Membrane</keyword>
<name>A0A386HMX2_9BACT</name>